<gene>
    <name evidence="2" type="ORF">PI95_015065</name>
</gene>
<evidence type="ECO:0000259" key="1">
    <source>
        <dbReference type="Pfam" id="PF15919"/>
    </source>
</evidence>
<dbReference type="AlphaFoldDB" id="A0A846H916"/>
<evidence type="ECO:0000313" key="3">
    <source>
        <dbReference type="Proteomes" id="UP000031549"/>
    </source>
</evidence>
<feature type="domain" description="HicB-like antitoxin of toxin-antitoxin system" evidence="1">
    <location>
        <begin position="3"/>
        <end position="67"/>
    </location>
</feature>
<evidence type="ECO:0000313" key="2">
    <source>
        <dbReference type="EMBL" id="NEU73842.1"/>
    </source>
</evidence>
<dbReference type="Proteomes" id="UP000031549">
    <property type="component" value="Unassembled WGS sequence"/>
</dbReference>
<dbReference type="InterPro" id="IPR031807">
    <property type="entry name" value="HicB-like"/>
</dbReference>
<dbReference type="RefSeq" id="WP_039742653.1">
    <property type="nucleotide sequence ID" value="NZ_JTCM02000029.1"/>
</dbReference>
<dbReference type="SUPFAM" id="SSF143100">
    <property type="entry name" value="TTHA1013/TTHA0281-like"/>
    <property type="match status" value="1"/>
</dbReference>
<name>A0A846H916_9CYAN</name>
<dbReference type="EMBL" id="JTCM02000029">
    <property type="protein sequence ID" value="NEU73842.1"/>
    <property type="molecule type" value="Genomic_DNA"/>
</dbReference>
<keyword evidence="3" id="KW-1185">Reference proteome</keyword>
<sequence>MLYAVVIEKAKSNYSAYVPDLPGCVATGATIAETQQQIQEAIAFHLQSLREDNLLIPEPTTLCEYVEAS</sequence>
<comment type="caution">
    <text evidence="2">The sequence shown here is derived from an EMBL/GenBank/DDBJ whole genome shotgun (WGS) entry which is preliminary data.</text>
</comment>
<protein>
    <submittedName>
        <fullName evidence="2">HicB family protein</fullName>
    </submittedName>
</protein>
<dbReference type="InterPro" id="IPR035069">
    <property type="entry name" value="TTHA1013/TTHA0281-like"/>
</dbReference>
<dbReference type="PANTHER" id="PTHR34504:SF2">
    <property type="entry name" value="UPF0150 PROTEIN SSL0259"/>
    <property type="match status" value="1"/>
</dbReference>
<organism evidence="2 3">
    <name type="scientific">Hassallia byssoidea VB512170</name>
    <dbReference type="NCBI Taxonomy" id="1304833"/>
    <lineage>
        <taxon>Bacteria</taxon>
        <taxon>Bacillati</taxon>
        <taxon>Cyanobacteriota</taxon>
        <taxon>Cyanophyceae</taxon>
        <taxon>Nostocales</taxon>
        <taxon>Tolypothrichaceae</taxon>
        <taxon>Hassallia</taxon>
    </lineage>
</organism>
<dbReference type="InterPro" id="IPR051404">
    <property type="entry name" value="TA_system_antitoxin"/>
</dbReference>
<dbReference type="Gene3D" id="3.30.160.250">
    <property type="match status" value="1"/>
</dbReference>
<accession>A0A846H916</accession>
<dbReference type="Pfam" id="PF15919">
    <property type="entry name" value="HicB_lk_antitox"/>
    <property type="match status" value="1"/>
</dbReference>
<dbReference type="PANTHER" id="PTHR34504">
    <property type="entry name" value="ANTITOXIN HICB"/>
    <property type="match status" value="1"/>
</dbReference>
<reference evidence="2 3" key="1">
    <citation type="journal article" date="2015" name="Genome Announc.">
        <title>Draft Genome Sequence of Cyanobacterium Hassallia byssoidea Strain VB512170, Isolated from Monuments in India.</title>
        <authorList>
            <person name="Singh D."/>
            <person name="Chandrababunaidu M.M."/>
            <person name="Panda A."/>
            <person name="Sen D."/>
            <person name="Bhattacharyya S."/>
            <person name="Adhikary S.P."/>
            <person name="Tripathy S."/>
        </authorList>
    </citation>
    <scope>NUCLEOTIDE SEQUENCE [LARGE SCALE GENOMIC DNA]</scope>
    <source>
        <strain evidence="2 3">VB512170</strain>
    </source>
</reference>
<proteinExistence type="predicted"/>